<sequence>MTNGSTIESKRLKPETPPDYDEYHIAFSFRHMAQVRDFSLSSCSKNEKASVADKLYMLGQTTWKQIHREPKEKLGCEMIPVSQLKAKLPSCIEEITKVMVFRFSEKGRLAGDRERDIFNIIFVAPNHDLY</sequence>
<protein>
    <submittedName>
        <fullName evidence="1">Uncharacterized protein</fullName>
    </submittedName>
</protein>
<organism evidence="1 2">
    <name type="scientific">Candidatus Magnetominusculus xianensis</name>
    <dbReference type="NCBI Taxonomy" id="1748249"/>
    <lineage>
        <taxon>Bacteria</taxon>
        <taxon>Pseudomonadati</taxon>
        <taxon>Nitrospirota</taxon>
        <taxon>Nitrospiria</taxon>
        <taxon>Nitrospirales</taxon>
        <taxon>Nitrospiraceae</taxon>
        <taxon>Candidatus Magnetominusculus</taxon>
    </lineage>
</organism>
<dbReference type="Proteomes" id="UP000060487">
    <property type="component" value="Unassembled WGS sequence"/>
</dbReference>
<evidence type="ECO:0000313" key="1">
    <source>
        <dbReference type="EMBL" id="KWT79709.1"/>
    </source>
</evidence>
<dbReference type="RefSeq" id="WP_085053303.1">
    <property type="nucleotide sequence ID" value="NZ_LNQR01000102.1"/>
</dbReference>
<reference evidence="1 2" key="1">
    <citation type="submission" date="2015-11" db="EMBL/GenBank/DDBJ databases">
        <authorList>
            <person name="Lin W."/>
        </authorList>
    </citation>
    <scope>NUCLEOTIDE SEQUENCE [LARGE SCALE GENOMIC DNA]</scope>
    <source>
        <strain evidence="1 2">HCH-1</strain>
    </source>
</reference>
<keyword evidence="2" id="KW-1185">Reference proteome</keyword>
<accession>A0ABR5SE14</accession>
<proteinExistence type="predicted"/>
<dbReference type="EMBL" id="LNQR01000102">
    <property type="protein sequence ID" value="KWT79709.1"/>
    <property type="molecule type" value="Genomic_DNA"/>
</dbReference>
<name>A0ABR5SE14_9BACT</name>
<comment type="caution">
    <text evidence="1">The sequence shown here is derived from an EMBL/GenBank/DDBJ whole genome shotgun (WGS) entry which is preliminary data.</text>
</comment>
<gene>
    <name evidence="1" type="ORF">ASN18_2682</name>
</gene>
<evidence type="ECO:0000313" key="2">
    <source>
        <dbReference type="Proteomes" id="UP000060487"/>
    </source>
</evidence>